<dbReference type="Gene3D" id="2.120.10.30">
    <property type="entry name" value="TolB, C-terminal domain"/>
    <property type="match status" value="1"/>
</dbReference>
<dbReference type="RefSeq" id="WP_405286092.1">
    <property type="nucleotide sequence ID" value="NZ_JBBHLI010000001.1"/>
</dbReference>
<dbReference type="InterPro" id="IPR011042">
    <property type="entry name" value="6-blade_b-propeller_TolB-like"/>
</dbReference>
<sequence length="350" mass="38076">MSESPFLVVSSRETTPAERFSSIAGAVWTSGGHLAVADAGAQEIRVFDAEGAVVQVASGPGDAPGEFRGLAALYPFRGDSLVAFDRARGRAVILNDLGNVARSIGLEGAVSAQGVGVSEEGWIAVLGTPSPVLEVGLHADSAPLMVFDLADGRADTVGVFTVRERFVVERRGNRSMGERPFGRAFVGAVDADRILTGEGDRFEVMERTVEGEPRAAIRRLHEAVEVDAPHRDRYVEWRLSGFRGDDGFARTARSVLSSPSLTPYPDHLPAFDRLLVDTEHHLWVRHYLPPWSETRRVWSVFDPERRWLGEVMMPAGFELLEVAHGMAVGIHRDPPTRPLNIPTPSGVVEA</sequence>
<reference evidence="1 2" key="1">
    <citation type="submission" date="2024-02" db="EMBL/GenBank/DDBJ databases">
        <title>A novel Gemmatimonadota bacterium.</title>
        <authorList>
            <person name="Du Z.-J."/>
            <person name="Ye Y.-Q."/>
        </authorList>
    </citation>
    <scope>NUCLEOTIDE SEQUENCE [LARGE SCALE GENOMIC DNA]</scope>
    <source>
        <strain evidence="1 2">DH-20</strain>
    </source>
</reference>
<dbReference type="EMBL" id="JBBHLI010000001">
    <property type="protein sequence ID" value="MEK9499384.1"/>
    <property type="molecule type" value="Genomic_DNA"/>
</dbReference>
<proteinExistence type="predicted"/>
<keyword evidence="2" id="KW-1185">Reference proteome</keyword>
<evidence type="ECO:0000313" key="2">
    <source>
        <dbReference type="Proteomes" id="UP001484239"/>
    </source>
</evidence>
<protein>
    <recommendedName>
        <fullName evidence="3">6-bladed beta-propeller</fullName>
    </recommendedName>
</protein>
<comment type="caution">
    <text evidence="1">The sequence shown here is derived from an EMBL/GenBank/DDBJ whole genome shotgun (WGS) entry which is preliminary data.</text>
</comment>
<evidence type="ECO:0008006" key="3">
    <source>
        <dbReference type="Google" id="ProtNLM"/>
    </source>
</evidence>
<dbReference type="Proteomes" id="UP001484239">
    <property type="component" value="Unassembled WGS sequence"/>
</dbReference>
<gene>
    <name evidence="1" type="ORF">WI372_00140</name>
</gene>
<evidence type="ECO:0000313" key="1">
    <source>
        <dbReference type="EMBL" id="MEK9499384.1"/>
    </source>
</evidence>
<organism evidence="1 2">
    <name type="scientific">Gaopeijia maritima</name>
    <dbReference type="NCBI Taxonomy" id="3119007"/>
    <lineage>
        <taxon>Bacteria</taxon>
        <taxon>Pseudomonadati</taxon>
        <taxon>Gemmatimonadota</taxon>
        <taxon>Longimicrobiia</taxon>
        <taxon>Gaopeijiales</taxon>
        <taxon>Gaopeijiaceae</taxon>
        <taxon>Gaopeijia</taxon>
    </lineage>
</organism>
<accession>A0ABU9E5Q2</accession>
<name>A0ABU9E5Q2_9BACT</name>
<dbReference type="SUPFAM" id="SSF101898">
    <property type="entry name" value="NHL repeat"/>
    <property type="match status" value="1"/>
</dbReference>